<dbReference type="Proteomes" id="UP000460718">
    <property type="component" value="Unassembled WGS sequence"/>
</dbReference>
<organism evidence="3 4">
    <name type="scientific">Phytophthora fragariae</name>
    <dbReference type="NCBI Taxonomy" id="53985"/>
    <lineage>
        <taxon>Eukaryota</taxon>
        <taxon>Sar</taxon>
        <taxon>Stramenopiles</taxon>
        <taxon>Oomycota</taxon>
        <taxon>Peronosporomycetes</taxon>
        <taxon>Peronosporales</taxon>
        <taxon>Peronosporaceae</taxon>
        <taxon>Phytophthora</taxon>
    </lineage>
</organism>
<evidence type="ECO:0000313" key="3">
    <source>
        <dbReference type="EMBL" id="KAE8977936.1"/>
    </source>
</evidence>
<feature type="domain" description="Retrotransposon gag" evidence="2">
    <location>
        <begin position="136"/>
        <end position="225"/>
    </location>
</feature>
<dbReference type="AlphaFoldDB" id="A0A6A3I555"/>
<protein>
    <recommendedName>
        <fullName evidence="2">Retrotransposon gag domain-containing protein</fullName>
    </recommendedName>
</protein>
<gene>
    <name evidence="3" type="ORF">PF011_g23454</name>
</gene>
<dbReference type="InterPro" id="IPR005162">
    <property type="entry name" value="Retrotrans_gag_dom"/>
</dbReference>
<reference evidence="3 4" key="1">
    <citation type="submission" date="2018-09" db="EMBL/GenBank/DDBJ databases">
        <title>Genomic investigation of the strawberry pathogen Phytophthora fragariae indicates pathogenicity is determined by transcriptional variation in three key races.</title>
        <authorList>
            <person name="Adams T.M."/>
            <person name="Armitage A.D."/>
            <person name="Sobczyk M.K."/>
            <person name="Bates H.J."/>
            <person name="Dunwell J.M."/>
            <person name="Nellist C.F."/>
            <person name="Harrison R.J."/>
        </authorList>
    </citation>
    <scope>NUCLEOTIDE SEQUENCE [LARGE SCALE GENOMIC DNA]</scope>
    <source>
        <strain evidence="3 4">SCRP245</strain>
    </source>
</reference>
<accession>A0A6A3I555</accession>
<feature type="compositionally biased region" description="Low complexity" evidence="1">
    <location>
        <begin position="36"/>
        <end position="46"/>
    </location>
</feature>
<feature type="compositionally biased region" description="Basic residues" evidence="1">
    <location>
        <begin position="95"/>
        <end position="108"/>
    </location>
</feature>
<proteinExistence type="predicted"/>
<name>A0A6A3I555_9STRA</name>
<dbReference type="EMBL" id="QXFW01002503">
    <property type="protein sequence ID" value="KAE8977936.1"/>
    <property type="molecule type" value="Genomic_DNA"/>
</dbReference>
<dbReference type="Pfam" id="PF03732">
    <property type="entry name" value="Retrotrans_gag"/>
    <property type="match status" value="1"/>
</dbReference>
<evidence type="ECO:0000256" key="1">
    <source>
        <dbReference type="SAM" id="MobiDB-lite"/>
    </source>
</evidence>
<feature type="region of interest" description="Disordered" evidence="1">
    <location>
        <begin position="1"/>
        <end position="108"/>
    </location>
</feature>
<feature type="compositionally biased region" description="Acidic residues" evidence="1">
    <location>
        <begin position="64"/>
        <end position="89"/>
    </location>
</feature>
<evidence type="ECO:0000313" key="4">
    <source>
        <dbReference type="Proteomes" id="UP000460718"/>
    </source>
</evidence>
<evidence type="ECO:0000259" key="2">
    <source>
        <dbReference type="Pfam" id="PF03732"/>
    </source>
</evidence>
<sequence>MATAMERLATMVARLQPAVAGREGGDQQPAARKPRQQTTRTRVTPRAPDDGDSSDPDSSASDSSDGDSTESDREDDDGSADDESGDGSDEGGRGWSRRGARREHRRRRERHLALKGAEESGRCKWSDSALYYILSNKLMENAARWWANMNRQLPKRKRTWSNLKKGLLRRYGEKKDKSAAGWRVSMRPMMPGETYTDFVAGLRDVVGRNHVSERALLAHFYRCLDKTSRKLVRQGTTLGYGATTLPTGTMIQTMVIPGIGGPGLPTDMTSTTGAQGDVSEARNDMEHAALFANSQGVYNAVTGTWDPPPGHL</sequence>
<comment type="caution">
    <text evidence="3">The sequence shown here is derived from an EMBL/GenBank/DDBJ whole genome shotgun (WGS) entry which is preliminary data.</text>
</comment>